<accession>A0A0D7AHT5</accession>
<dbReference type="AlphaFoldDB" id="A0A0D7AHT5"/>
<proteinExistence type="predicted"/>
<dbReference type="Proteomes" id="UP000054144">
    <property type="component" value="Unassembled WGS sequence"/>
</dbReference>
<reference evidence="1 2" key="1">
    <citation type="journal article" date="2015" name="Fungal Genet. Biol.">
        <title>Evolution of novel wood decay mechanisms in Agaricales revealed by the genome sequences of Fistulina hepatica and Cylindrobasidium torrendii.</title>
        <authorList>
            <person name="Floudas D."/>
            <person name="Held B.W."/>
            <person name="Riley R."/>
            <person name="Nagy L.G."/>
            <person name="Koehler G."/>
            <person name="Ransdell A.S."/>
            <person name="Younus H."/>
            <person name="Chow J."/>
            <person name="Chiniquy J."/>
            <person name="Lipzen A."/>
            <person name="Tritt A."/>
            <person name="Sun H."/>
            <person name="Haridas S."/>
            <person name="LaButti K."/>
            <person name="Ohm R.A."/>
            <person name="Kues U."/>
            <person name="Blanchette R.A."/>
            <person name="Grigoriev I.V."/>
            <person name="Minto R.E."/>
            <person name="Hibbett D.S."/>
        </authorList>
    </citation>
    <scope>NUCLEOTIDE SEQUENCE [LARGE SCALE GENOMIC DNA]</scope>
    <source>
        <strain evidence="1 2">ATCC 64428</strain>
    </source>
</reference>
<organism evidence="1 2">
    <name type="scientific">Fistulina hepatica ATCC 64428</name>
    <dbReference type="NCBI Taxonomy" id="1128425"/>
    <lineage>
        <taxon>Eukaryota</taxon>
        <taxon>Fungi</taxon>
        <taxon>Dikarya</taxon>
        <taxon>Basidiomycota</taxon>
        <taxon>Agaricomycotina</taxon>
        <taxon>Agaricomycetes</taxon>
        <taxon>Agaricomycetidae</taxon>
        <taxon>Agaricales</taxon>
        <taxon>Fistulinaceae</taxon>
        <taxon>Fistulina</taxon>
    </lineage>
</organism>
<keyword evidence="2" id="KW-1185">Reference proteome</keyword>
<protein>
    <submittedName>
        <fullName evidence="1">Uncharacterized protein</fullName>
    </submittedName>
</protein>
<gene>
    <name evidence="1" type="ORF">FISHEDRAFT_58111</name>
</gene>
<name>A0A0D7AHT5_9AGAR</name>
<sequence length="111" mass="12194">MAVRRSVPQSLQALNVEQAGTASHSHKVDPSVLMVIGFKSFSFKSIKTRYGGTYVSDEVVVCNEMSSAWLPATSQEGAHNNTASIRTESEEDFVHDVIMRTRGSSEDSKWA</sequence>
<evidence type="ECO:0000313" key="1">
    <source>
        <dbReference type="EMBL" id="KIY49880.1"/>
    </source>
</evidence>
<evidence type="ECO:0000313" key="2">
    <source>
        <dbReference type="Proteomes" id="UP000054144"/>
    </source>
</evidence>
<dbReference type="EMBL" id="KN881721">
    <property type="protein sequence ID" value="KIY49880.1"/>
    <property type="molecule type" value="Genomic_DNA"/>
</dbReference>